<dbReference type="RefSeq" id="WP_307153453.1">
    <property type="nucleotide sequence ID" value="NZ_JAUSUK010000001.1"/>
</dbReference>
<dbReference type="InterPro" id="IPR036390">
    <property type="entry name" value="WH_DNA-bd_sf"/>
</dbReference>
<organism evidence="7 8">
    <name type="scientific">Rhodopseudomonas julia</name>
    <dbReference type="NCBI Taxonomy" id="200617"/>
    <lineage>
        <taxon>Bacteria</taxon>
        <taxon>Pseudomonadati</taxon>
        <taxon>Pseudomonadota</taxon>
        <taxon>Alphaproteobacteria</taxon>
        <taxon>Hyphomicrobiales</taxon>
        <taxon>Nitrobacteraceae</taxon>
        <taxon>Rhodopseudomonas</taxon>
    </lineage>
</organism>
<dbReference type="Pfam" id="PF00126">
    <property type="entry name" value="HTH_1"/>
    <property type="match status" value="1"/>
</dbReference>
<name>A0ABU0C4Y9_9BRAD</name>
<evidence type="ECO:0000256" key="2">
    <source>
        <dbReference type="ARBA" id="ARBA00009437"/>
    </source>
</evidence>
<dbReference type="GO" id="GO:0003677">
    <property type="term" value="F:DNA binding"/>
    <property type="evidence" value="ECO:0007669"/>
    <property type="project" value="UniProtKB-KW"/>
</dbReference>
<evidence type="ECO:0000313" key="8">
    <source>
        <dbReference type="Proteomes" id="UP001230253"/>
    </source>
</evidence>
<dbReference type="PANTHER" id="PTHR30537">
    <property type="entry name" value="HTH-TYPE TRANSCRIPTIONAL REGULATOR"/>
    <property type="match status" value="1"/>
</dbReference>
<comment type="similarity">
    <text evidence="2">Belongs to the LysR transcriptional regulatory family.</text>
</comment>
<evidence type="ECO:0000256" key="1">
    <source>
        <dbReference type="ARBA" id="ARBA00003502"/>
    </source>
</evidence>
<comment type="function">
    <text evidence="1">NodD regulates the expression of the nodABCFE genes which encode other nodulation proteins. NodD is also a negative regulator of its own expression. Binds flavonoids as inducers.</text>
</comment>
<dbReference type="CDD" id="cd08422">
    <property type="entry name" value="PBP2_CrgA_like"/>
    <property type="match status" value="1"/>
</dbReference>
<dbReference type="Proteomes" id="UP001230253">
    <property type="component" value="Unassembled WGS sequence"/>
</dbReference>
<evidence type="ECO:0000256" key="4">
    <source>
        <dbReference type="ARBA" id="ARBA00023125"/>
    </source>
</evidence>
<evidence type="ECO:0000256" key="5">
    <source>
        <dbReference type="ARBA" id="ARBA00023163"/>
    </source>
</evidence>
<dbReference type="PRINTS" id="PR00039">
    <property type="entry name" value="HTHLYSR"/>
</dbReference>
<dbReference type="InterPro" id="IPR058163">
    <property type="entry name" value="LysR-type_TF_proteobact-type"/>
</dbReference>
<accession>A0ABU0C4Y9</accession>
<dbReference type="InterPro" id="IPR005119">
    <property type="entry name" value="LysR_subst-bd"/>
</dbReference>
<dbReference type="EMBL" id="JAUSUK010000001">
    <property type="protein sequence ID" value="MDQ0325238.1"/>
    <property type="molecule type" value="Genomic_DNA"/>
</dbReference>
<feature type="domain" description="HTH lysR-type" evidence="6">
    <location>
        <begin position="1"/>
        <end position="58"/>
    </location>
</feature>
<sequence length="299" mass="32991">MDFRALRAFVRTVERGSMTGAARDLAISQPAVTKHLRNLEHALNARLLERTSRAIRPTASGLRLYEASRGAFAALEAAMEDVKSDTGRIEGAVRIFAPSCIGSQNLCPILMAFQEEHPGVAVDLILDERQVDLVYENFDLALCYGRPASQDTIARRVGSISRILVAAPHYLERCGPIETLEKLSERELVTTLAVLSQQHSLALLRGSEAVDLPVRSCLRTNNAQVVRASLLAGRAPGPVQTILVRDDLEAGRLLRILPDYVVRPTELFLTYPSSRFMRPLVRAVIDYLVPRLLATEGID</sequence>
<reference evidence="7 8" key="1">
    <citation type="submission" date="2023-07" db="EMBL/GenBank/DDBJ databases">
        <title>Genomic Encyclopedia of Type Strains, Phase IV (KMG-IV): sequencing the most valuable type-strain genomes for metagenomic binning, comparative biology and taxonomic classification.</title>
        <authorList>
            <person name="Goeker M."/>
        </authorList>
    </citation>
    <scope>NUCLEOTIDE SEQUENCE [LARGE SCALE GENOMIC DNA]</scope>
    <source>
        <strain evidence="7 8">DSM 11549</strain>
    </source>
</reference>
<keyword evidence="4 7" id="KW-0238">DNA-binding</keyword>
<dbReference type="PROSITE" id="PS50931">
    <property type="entry name" value="HTH_LYSR"/>
    <property type="match status" value="1"/>
</dbReference>
<keyword evidence="8" id="KW-1185">Reference proteome</keyword>
<dbReference type="SUPFAM" id="SSF46785">
    <property type="entry name" value="Winged helix' DNA-binding domain"/>
    <property type="match status" value="1"/>
</dbReference>
<evidence type="ECO:0000256" key="3">
    <source>
        <dbReference type="ARBA" id="ARBA00023015"/>
    </source>
</evidence>
<evidence type="ECO:0000313" key="7">
    <source>
        <dbReference type="EMBL" id="MDQ0325238.1"/>
    </source>
</evidence>
<dbReference type="Pfam" id="PF03466">
    <property type="entry name" value="LysR_substrate"/>
    <property type="match status" value="1"/>
</dbReference>
<protein>
    <submittedName>
        <fullName evidence="7">DNA-binding transcriptional LysR family regulator</fullName>
    </submittedName>
</protein>
<dbReference type="PANTHER" id="PTHR30537:SF5">
    <property type="entry name" value="HTH-TYPE TRANSCRIPTIONAL ACTIVATOR TTDR-RELATED"/>
    <property type="match status" value="1"/>
</dbReference>
<keyword evidence="3" id="KW-0805">Transcription regulation</keyword>
<dbReference type="Gene3D" id="3.40.190.290">
    <property type="match status" value="1"/>
</dbReference>
<comment type="caution">
    <text evidence="7">The sequence shown here is derived from an EMBL/GenBank/DDBJ whole genome shotgun (WGS) entry which is preliminary data.</text>
</comment>
<keyword evidence="5" id="KW-0804">Transcription</keyword>
<evidence type="ECO:0000259" key="6">
    <source>
        <dbReference type="PROSITE" id="PS50931"/>
    </source>
</evidence>
<dbReference type="Gene3D" id="1.10.10.10">
    <property type="entry name" value="Winged helix-like DNA-binding domain superfamily/Winged helix DNA-binding domain"/>
    <property type="match status" value="1"/>
</dbReference>
<dbReference type="InterPro" id="IPR036388">
    <property type="entry name" value="WH-like_DNA-bd_sf"/>
</dbReference>
<dbReference type="InterPro" id="IPR000847">
    <property type="entry name" value="LysR_HTH_N"/>
</dbReference>
<dbReference type="SUPFAM" id="SSF53850">
    <property type="entry name" value="Periplasmic binding protein-like II"/>
    <property type="match status" value="1"/>
</dbReference>
<gene>
    <name evidence="7" type="ORF">J2R99_001087</name>
</gene>
<proteinExistence type="inferred from homology"/>